<protein>
    <submittedName>
        <fullName evidence="8">RNA polymerase sigma factor SigJ</fullName>
    </submittedName>
</protein>
<keyword evidence="9" id="KW-1185">Reference proteome</keyword>
<dbReference type="SUPFAM" id="SSF54427">
    <property type="entry name" value="NTF2-like"/>
    <property type="match status" value="1"/>
</dbReference>
<dbReference type="Pfam" id="PF08281">
    <property type="entry name" value="Sigma70_r4_2"/>
    <property type="match status" value="1"/>
</dbReference>
<evidence type="ECO:0000256" key="1">
    <source>
        <dbReference type="ARBA" id="ARBA00010641"/>
    </source>
</evidence>
<accession>A0ABV6C587</accession>
<dbReference type="InterPro" id="IPR014284">
    <property type="entry name" value="RNA_pol_sigma-70_dom"/>
</dbReference>
<keyword evidence="3" id="KW-0805">Transcription regulation</keyword>
<dbReference type="PANTHER" id="PTHR30173">
    <property type="entry name" value="SIGMA 19 FACTOR"/>
    <property type="match status" value="1"/>
</dbReference>
<dbReference type="InterPro" id="IPR032710">
    <property type="entry name" value="NTF2-like_dom_sf"/>
</dbReference>
<reference evidence="8 9" key="1">
    <citation type="submission" date="2024-09" db="EMBL/GenBank/DDBJ databases">
        <authorList>
            <person name="Sun Q."/>
            <person name="Mori K."/>
        </authorList>
    </citation>
    <scope>NUCLEOTIDE SEQUENCE [LARGE SCALE GENOMIC DNA]</scope>
    <source>
        <strain evidence="8 9">JCM 15389</strain>
    </source>
</reference>
<dbReference type="Pfam" id="PF04542">
    <property type="entry name" value="Sigma70_r2"/>
    <property type="match status" value="1"/>
</dbReference>
<evidence type="ECO:0000256" key="2">
    <source>
        <dbReference type="ARBA" id="ARBA00011344"/>
    </source>
</evidence>
<keyword evidence="5" id="KW-0804">Transcription</keyword>
<comment type="caution">
    <text evidence="8">The sequence shown here is derived from an EMBL/GenBank/DDBJ whole genome shotgun (WGS) entry which is preliminary data.</text>
</comment>
<feature type="domain" description="RNA polymerase sigma-70 region 2" evidence="6">
    <location>
        <begin position="8"/>
        <end position="72"/>
    </location>
</feature>
<dbReference type="InterPro" id="IPR013325">
    <property type="entry name" value="RNA_pol_sigma_r2"/>
</dbReference>
<evidence type="ECO:0000256" key="4">
    <source>
        <dbReference type="ARBA" id="ARBA00023082"/>
    </source>
</evidence>
<dbReference type="Gene3D" id="3.10.450.50">
    <property type="match status" value="1"/>
</dbReference>
<evidence type="ECO:0000313" key="8">
    <source>
        <dbReference type="EMBL" id="MFC0082846.1"/>
    </source>
</evidence>
<comment type="subunit">
    <text evidence="2">Interacts transiently with the RNA polymerase catalytic core formed by RpoA, RpoB, RpoC and RpoZ (2 alpha, 1 beta, 1 beta' and 1 omega subunit) to form the RNA polymerase holoenzyme that can initiate transcription.</text>
</comment>
<dbReference type="NCBIfam" id="TIGR02937">
    <property type="entry name" value="sigma70-ECF"/>
    <property type="match status" value="1"/>
</dbReference>
<evidence type="ECO:0000256" key="3">
    <source>
        <dbReference type="ARBA" id="ARBA00023015"/>
    </source>
</evidence>
<evidence type="ECO:0000313" key="9">
    <source>
        <dbReference type="Proteomes" id="UP001589788"/>
    </source>
</evidence>
<dbReference type="PANTHER" id="PTHR30173:SF36">
    <property type="entry name" value="ECF RNA POLYMERASE SIGMA FACTOR SIGJ"/>
    <property type="match status" value="1"/>
</dbReference>
<dbReference type="InterPro" id="IPR007627">
    <property type="entry name" value="RNA_pol_sigma70_r2"/>
</dbReference>
<dbReference type="Proteomes" id="UP001589788">
    <property type="component" value="Unassembled WGS sequence"/>
</dbReference>
<dbReference type="InterPro" id="IPR013249">
    <property type="entry name" value="RNA_pol_sigma70_r4_t2"/>
</dbReference>
<evidence type="ECO:0000256" key="5">
    <source>
        <dbReference type="ARBA" id="ARBA00023163"/>
    </source>
</evidence>
<organism evidence="8 9">
    <name type="scientific">Aciditerrimonas ferrireducens</name>
    <dbReference type="NCBI Taxonomy" id="667306"/>
    <lineage>
        <taxon>Bacteria</taxon>
        <taxon>Bacillati</taxon>
        <taxon>Actinomycetota</taxon>
        <taxon>Acidimicrobiia</taxon>
        <taxon>Acidimicrobiales</taxon>
        <taxon>Acidimicrobiaceae</taxon>
        <taxon>Aciditerrimonas</taxon>
    </lineage>
</organism>
<dbReference type="SUPFAM" id="SSF88659">
    <property type="entry name" value="Sigma3 and sigma4 domains of RNA polymerase sigma factors"/>
    <property type="match status" value="1"/>
</dbReference>
<comment type="similarity">
    <text evidence="1">Belongs to the sigma-70 factor family. ECF subfamily.</text>
</comment>
<gene>
    <name evidence="8" type="primary">sigJ</name>
    <name evidence="8" type="ORF">ACFFRE_11965</name>
</gene>
<evidence type="ECO:0000259" key="7">
    <source>
        <dbReference type="Pfam" id="PF08281"/>
    </source>
</evidence>
<proteinExistence type="inferred from homology"/>
<dbReference type="InterPro" id="IPR052704">
    <property type="entry name" value="ECF_Sigma-70_Domain"/>
</dbReference>
<evidence type="ECO:0000259" key="6">
    <source>
        <dbReference type="Pfam" id="PF04542"/>
    </source>
</evidence>
<sequence length="288" mass="31298">MSAADEVFAAERPRLLGLVYRILASYADAEDVVQETWIRWQAVEHDAIARPAAYLTTIATRLALDRARMLARRREDYVGPWLPEPVAVQRGPEDHAELVESLTLGFLLVLGRLSPTERAVWLLADVFGEPYTDIASVIGKSEAACRQIASRARRRLREERPGPPQPLDPGVLRRLLAAVSAGDLEGTLELLDARAVLLSDGGPAHRAARHPVVGADRVARLAINLARRGEVSAVGEAVVNGEAALVVELEGAMTLVLTAEQHDGRITCLYLLLNPEKLSGIFAHPALT</sequence>
<keyword evidence="4" id="KW-0731">Sigma factor</keyword>
<dbReference type="EMBL" id="JBHLYQ010000168">
    <property type="protein sequence ID" value="MFC0082846.1"/>
    <property type="molecule type" value="Genomic_DNA"/>
</dbReference>
<dbReference type="SUPFAM" id="SSF88946">
    <property type="entry name" value="Sigma2 domain of RNA polymerase sigma factors"/>
    <property type="match status" value="1"/>
</dbReference>
<feature type="domain" description="RNA polymerase sigma factor 70 region 4 type 2" evidence="7">
    <location>
        <begin position="108"/>
        <end position="156"/>
    </location>
</feature>
<dbReference type="InterPro" id="IPR036388">
    <property type="entry name" value="WH-like_DNA-bd_sf"/>
</dbReference>
<dbReference type="InterPro" id="IPR013324">
    <property type="entry name" value="RNA_pol_sigma_r3/r4-like"/>
</dbReference>
<dbReference type="NCBIfam" id="NF007214">
    <property type="entry name" value="PRK09636.1"/>
    <property type="match status" value="1"/>
</dbReference>
<dbReference type="RefSeq" id="WP_377790514.1">
    <property type="nucleotide sequence ID" value="NZ_JBHLYQ010000168.1"/>
</dbReference>
<dbReference type="Gene3D" id="1.10.1740.10">
    <property type="match status" value="1"/>
</dbReference>
<name>A0ABV6C587_9ACTN</name>
<dbReference type="Gene3D" id="1.10.10.10">
    <property type="entry name" value="Winged helix-like DNA-binding domain superfamily/Winged helix DNA-binding domain"/>
    <property type="match status" value="1"/>
</dbReference>